<sequence>MALSFDDRILGEKVNNYCSSSEDGEDSDSSNDDENNADGSCAPSPSLAPDLLSQQVARTGPKGVIADYKQYQRLKAEQDKMKEEMALQLAKKCALTSRSYNADQLAKQQEQQLKELFESLEDDDAFLVQYRQRRLAEMQGTLESLPTYGHVYELNASNFVHEIDKEPAQVTVVVHVFEENVSACRATNEGLKYLCKAYPHCKFCKIRASTAFMSRNFIANGVPAILVYKNKELIGNLISISRELDEDFAPEELETFLFEHGFLPPKEDKVSPLLRDSSSTQCAPLDSDSD</sequence>
<dbReference type="Gene3D" id="1.10.168.10">
    <property type="entry name" value="Phosducin, domain 2"/>
    <property type="match status" value="1"/>
</dbReference>
<dbReference type="InterPro" id="IPR001200">
    <property type="entry name" value="Phosducin"/>
</dbReference>
<evidence type="ECO:0000256" key="2">
    <source>
        <dbReference type="ARBA" id="ARBA00022553"/>
    </source>
</evidence>
<dbReference type="PRINTS" id="PR00677">
    <property type="entry name" value="PHOSDUCIN"/>
</dbReference>
<dbReference type="InterPro" id="IPR036249">
    <property type="entry name" value="Thioredoxin-like_sf"/>
</dbReference>
<comment type="similarity">
    <text evidence="1">Belongs to the phosducin family.</text>
</comment>
<dbReference type="CDD" id="cd02987">
    <property type="entry name" value="Phd_like_Phd"/>
    <property type="match status" value="1"/>
</dbReference>
<feature type="domain" description="Phosducin" evidence="4">
    <location>
        <begin position="54"/>
        <end position="287"/>
    </location>
</feature>
<accession>A0A5K3EPD5</accession>
<dbReference type="Gene3D" id="3.40.30.10">
    <property type="entry name" value="Glutaredoxin"/>
    <property type="match status" value="1"/>
</dbReference>
<dbReference type="InterPro" id="IPR024253">
    <property type="entry name" value="Phosducin_thioredoxin-like_dom"/>
</dbReference>
<organism evidence="5">
    <name type="scientific">Mesocestoides corti</name>
    <name type="common">Flatworm</name>
    <dbReference type="NCBI Taxonomy" id="53468"/>
    <lineage>
        <taxon>Eukaryota</taxon>
        <taxon>Metazoa</taxon>
        <taxon>Spiralia</taxon>
        <taxon>Lophotrochozoa</taxon>
        <taxon>Platyhelminthes</taxon>
        <taxon>Cestoda</taxon>
        <taxon>Eucestoda</taxon>
        <taxon>Cyclophyllidea</taxon>
        <taxon>Mesocestoididae</taxon>
        <taxon>Mesocestoides</taxon>
    </lineage>
</organism>
<dbReference type="WBParaSite" id="MCU_002007-RA">
    <property type="protein sequence ID" value="MCU_002007-RA"/>
    <property type="gene ID" value="MCU_002007"/>
</dbReference>
<dbReference type="InterPro" id="IPR023196">
    <property type="entry name" value="Phosducin_N_dom_sf"/>
</dbReference>
<reference evidence="5" key="1">
    <citation type="submission" date="2019-11" db="UniProtKB">
        <authorList>
            <consortium name="WormBaseParasite"/>
        </authorList>
    </citation>
    <scope>IDENTIFICATION</scope>
</reference>
<name>A0A5K3EPD5_MESCO</name>
<dbReference type="AlphaFoldDB" id="A0A5K3EPD5"/>
<dbReference type="InterPro" id="IPR051499">
    <property type="entry name" value="Phosducin-like_reg"/>
</dbReference>
<feature type="region of interest" description="Disordered" evidence="3">
    <location>
        <begin position="269"/>
        <end position="290"/>
    </location>
</feature>
<evidence type="ECO:0000256" key="3">
    <source>
        <dbReference type="SAM" id="MobiDB-lite"/>
    </source>
</evidence>
<dbReference type="GO" id="GO:0008277">
    <property type="term" value="P:regulation of G protein-coupled receptor signaling pathway"/>
    <property type="evidence" value="ECO:0007669"/>
    <property type="project" value="InterPro"/>
</dbReference>
<evidence type="ECO:0000259" key="4">
    <source>
        <dbReference type="Pfam" id="PF02114"/>
    </source>
</evidence>
<dbReference type="Pfam" id="PF02114">
    <property type="entry name" value="Phosducin"/>
    <property type="match status" value="1"/>
</dbReference>
<protein>
    <submittedName>
        <fullName evidence="5">Phosducin domain-containing protein</fullName>
    </submittedName>
</protein>
<evidence type="ECO:0000256" key="1">
    <source>
        <dbReference type="ARBA" id="ARBA00009686"/>
    </source>
</evidence>
<feature type="region of interest" description="Disordered" evidence="3">
    <location>
        <begin position="14"/>
        <end position="49"/>
    </location>
</feature>
<keyword evidence="2" id="KW-0597">Phosphoprotein</keyword>
<dbReference type="PANTHER" id="PTHR46052:SF1">
    <property type="entry name" value="PHOSDUCIN-LIKE PROTEIN"/>
    <property type="match status" value="1"/>
</dbReference>
<dbReference type="PANTHER" id="PTHR46052">
    <property type="entry name" value="PHOSDUCIN-LIKE PROTEIN"/>
    <property type="match status" value="1"/>
</dbReference>
<proteinExistence type="inferred from homology"/>
<dbReference type="SUPFAM" id="SSF52833">
    <property type="entry name" value="Thioredoxin-like"/>
    <property type="match status" value="1"/>
</dbReference>
<feature type="compositionally biased region" description="Acidic residues" evidence="3">
    <location>
        <begin position="22"/>
        <end position="36"/>
    </location>
</feature>
<evidence type="ECO:0000313" key="5">
    <source>
        <dbReference type="WBParaSite" id="MCU_002007-RA"/>
    </source>
</evidence>